<organism evidence="1 2">
    <name type="scientific">Pseudomonas syringae</name>
    <dbReference type="NCBI Taxonomy" id="317"/>
    <lineage>
        <taxon>Bacteria</taxon>
        <taxon>Pseudomonadati</taxon>
        <taxon>Pseudomonadota</taxon>
        <taxon>Gammaproteobacteria</taxon>
        <taxon>Pseudomonadales</taxon>
        <taxon>Pseudomonadaceae</taxon>
        <taxon>Pseudomonas</taxon>
    </lineage>
</organism>
<sequence>MPCLISKINRIPLTIRISINPTLIKRAQTIRAVKPHQHRIKSTITIAQQIMPSNQIAMFAIKTQQTG</sequence>
<proteinExistence type="predicted"/>
<name>A0A085VGX0_PSESX</name>
<evidence type="ECO:0000313" key="1">
    <source>
        <dbReference type="EMBL" id="KFE54683.1"/>
    </source>
</evidence>
<dbReference type="Proteomes" id="UP000028631">
    <property type="component" value="Unassembled WGS sequence"/>
</dbReference>
<accession>A0A085VGX0</accession>
<dbReference type="EMBL" id="JPQU01000042">
    <property type="protein sequence ID" value="KFE54683.1"/>
    <property type="molecule type" value="Genomic_DNA"/>
</dbReference>
<protein>
    <submittedName>
        <fullName evidence="1">Uncharacterized protein</fullName>
    </submittedName>
</protein>
<comment type="caution">
    <text evidence="1">The sequence shown here is derived from an EMBL/GenBank/DDBJ whole genome shotgun (WGS) entry which is preliminary data.</text>
</comment>
<reference evidence="1 2" key="1">
    <citation type="submission" date="2014-07" db="EMBL/GenBank/DDBJ databases">
        <title>Draft Genome Sequences of Environmental Pseudomonas syringae strains.</title>
        <authorList>
            <person name="Baltrus D.A."/>
            <person name="Berge O."/>
            <person name="Morris C."/>
        </authorList>
    </citation>
    <scope>NUCLEOTIDE SEQUENCE [LARGE SCALE GENOMIC DNA]</scope>
    <source>
        <strain evidence="1 2">GAW0119</strain>
    </source>
</reference>
<evidence type="ECO:0000313" key="2">
    <source>
        <dbReference type="Proteomes" id="UP000028631"/>
    </source>
</evidence>
<keyword evidence="2" id="KW-1185">Reference proteome</keyword>
<gene>
    <name evidence="1" type="ORF">IV01_15160</name>
</gene>
<dbReference type="AlphaFoldDB" id="A0A085VGX0"/>